<organism evidence="1">
    <name type="scientific">marine sediment metagenome</name>
    <dbReference type="NCBI Taxonomy" id="412755"/>
    <lineage>
        <taxon>unclassified sequences</taxon>
        <taxon>metagenomes</taxon>
        <taxon>ecological metagenomes</taxon>
    </lineage>
</organism>
<proteinExistence type="predicted"/>
<dbReference type="AlphaFoldDB" id="A0A0F9GAH8"/>
<dbReference type="EMBL" id="LAZR01018583">
    <property type="protein sequence ID" value="KKL95844.1"/>
    <property type="molecule type" value="Genomic_DNA"/>
</dbReference>
<gene>
    <name evidence="1" type="ORF">LCGC14_1850530</name>
</gene>
<reference evidence="1" key="1">
    <citation type="journal article" date="2015" name="Nature">
        <title>Complex archaea that bridge the gap between prokaryotes and eukaryotes.</title>
        <authorList>
            <person name="Spang A."/>
            <person name="Saw J.H."/>
            <person name="Jorgensen S.L."/>
            <person name="Zaremba-Niedzwiedzka K."/>
            <person name="Martijn J."/>
            <person name="Lind A.E."/>
            <person name="van Eijk R."/>
            <person name="Schleper C."/>
            <person name="Guy L."/>
            <person name="Ettema T.J."/>
        </authorList>
    </citation>
    <scope>NUCLEOTIDE SEQUENCE</scope>
</reference>
<comment type="caution">
    <text evidence="1">The sequence shown here is derived from an EMBL/GenBank/DDBJ whole genome shotgun (WGS) entry which is preliminary data.</text>
</comment>
<evidence type="ECO:0000313" key="1">
    <source>
        <dbReference type="EMBL" id="KKL95844.1"/>
    </source>
</evidence>
<name>A0A0F9GAH8_9ZZZZ</name>
<accession>A0A0F9GAH8</accession>
<sequence length="70" mass="8230">MARIVERKLDPIQKVEIVILEDAFGAQMVLQHPLLKDGYDAHGEEQEALRMMEENERKFRERAESRGHKL</sequence>
<protein>
    <submittedName>
        <fullName evidence="1">Uncharacterized protein</fullName>
    </submittedName>
</protein>